<evidence type="ECO:0000256" key="1">
    <source>
        <dbReference type="ARBA" id="ARBA00005851"/>
    </source>
</evidence>
<dbReference type="GO" id="GO:0010883">
    <property type="term" value="P:regulation of lipid storage"/>
    <property type="evidence" value="ECO:0007669"/>
    <property type="project" value="EnsemblMetazoa"/>
</dbReference>
<organism evidence="3 4">
    <name type="scientific">Caenorhabditis japonica</name>
    <dbReference type="NCBI Taxonomy" id="281687"/>
    <lineage>
        <taxon>Eukaryota</taxon>
        <taxon>Metazoa</taxon>
        <taxon>Ecdysozoa</taxon>
        <taxon>Nematoda</taxon>
        <taxon>Chromadorea</taxon>
        <taxon>Rhabditida</taxon>
        <taxon>Rhabditina</taxon>
        <taxon>Rhabditomorpha</taxon>
        <taxon>Rhabditoidea</taxon>
        <taxon>Rhabditidae</taxon>
        <taxon>Peloderinae</taxon>
        <taxon>Caenorhabditis</taxon>
    </lineage>
</organism>
<evidence type="ECO:0000256" key="2">
    <source>
        <dbReference type="SAM" id="Phobius"/>
    </source>
</evidence>
<dbReference type="PANTHER" id="PTHR11954">
    <property type="entry name" value="D-DOPACHROME DECARBOXYLASE"/>
    <property type="match status" value="1"/>
</dbReference>
<reference evidence="3" key="2">
    <citation type="submission" date="2022-06" db="UniProtKB">
        <authorList>
            <consortium name="EnsemblMetazoa"/>
        </authorList>
    </citation>
    <scope>IDENTIFICATION</scope>
    <source>
        <strain evidence="3">DF5081</strain>
    </source>
</reference>
<dbReference type="GO" id="GO:0005634">
    <property type="term" value="C:nucleus"/>
    <property type="evidence" value="ECO:0007669"/>
    <property type="project" value="EnsemblMetazoa"/>
</dbReference>
<dbReference type="InterPro" id="IPR014347">
    <property type="entry name" value="Tautomerase/MIF_sf"/>
</dbReference>
<dbReference type="EnsemblMetazoa" id="CJA03816.1">
    <property type="protein sequence ID" value="CJA03816.1"/>
    <property type="gene ID" value="WBGene00123020"/>
</dbReference>
<dbReference type="GO" id="GO:0090087">
    <property type="term" value="P:regulation of peptide transport"/>
    <property type="evidence" value="ECO:0007669"/>
    <property type="project" value="EnsemblMetazoa"/>
</dbReference>
<proteinExistence type="inferred from homology"/>
<dbReference type="SUPFAM" id="SSF55331">
    <property type="entry name" value="Tautomerase/MIF"/>
    <property type="match status" value="1"/>
</dbReference>
<name>A0A8R1DIK2_CAEJA</name>
<dbReference type="Proteomes" id="UP000005237">
    <property type="component" value="Unassembled WGS sequence"/>
</dbReference>
<dbReference type="Gene3D" id="3.30.429.10">
    <property type="entry name" value="Macrophage Migration Inhibitory Factor"/>
    <property type="match status" value="1"/>
</dbReference>
<evidence type="ECO:0000313" key="4">
    <source>
        <dbReference type="Proteomes" id="UP000005237"/>
    </source>
</evidence>
<dbReference type="InterPro" id="IPR001398">
    <property type="entry name" value="Macrophage_inhib_fac"/>
</dbReference>
<keyword evidence="4" id="KW-1185">Reference proteome</keyword>
<comment type="similarity">
    <text evidence="1">Belongs to the MIF family.</text>
</comment>
<protein>
    <submittedName>
        <fullName evidence="3">Uncharacterized protein</fullName>
    </submittedName>
</protein>
<evidence type="ECO:0000313" key="3">
    <source>
        <dbReference type="EnsemblMetazoa" id="CJA03816.1"/>
    </source>
</evidence>
<dbReference type="GO" id="GO:0050178">
    <property type="term" value="F:phenylpyruvate tautomerase activity"/>
    <property type="evidence" value="ECO:0007669"/>
    <property type="project" value="TreeGrafter"/>
</dbReference>
<keyword evidence="2" id="KW-1133">Transmembrane helix</keyword>
<dbReference type="GO" id="GO:0005615">
    <property type="term" value="C:extracellular space"/>
    <property type="evidence" value="ECO:0007669"/>
    <property type="project" value="TreeGrafter"/>
</dbReference>
<feature type="transmembrane region" description="Helical" evidence="2">
    <location>
        <begin position="124"/>
        <end position="141"/>
    </location>
</feature>
<dbReference type="AlphaFoldDB" id="A0A8R1DIK2"/>
<dbReference type="OMA" id="HMAKVMK"/>
<dbReference type="GO" id="GO:0005125">
    <property type="term" value="F:cytokine activity"/>
    <property type="evidence" value="ECO:0007669"/>
    <property type="project" value="TreeGrafter"/>
</dbReference>
<keyword evidence="2" id="KW-0472">Membrane</keyword>
<reference evidence="4" key="1">
    <citation type="submission" date="2010-08" db="EMBL/GenBank/DDBJ databases">
        <authorList>
            <consortium name="Caenorhabditis japonica Sequencing Consortium"/>
            <person name="Wilson R.K."/>
        </authorList>
    </citation>
    <scope>NUCLEOTIDE SEQUENCE [LARGE SCALE GENOMIC DNA]</scope>
    <source>
        <strain evidence="4">DF5081</strain>
    </source>
</reference>
<sequence length="144" mass="16135">MPVIQVQTNHKNVPDGLEVRLALEMAKVMKRPESQIFVSLNTNSRMTRGQLTDPLAVLNVTSSSILTAQLTEEYTVALCEFFQNELSLDSDAVIINYRSISPELIGFNGHILTENRPIVTREKFIIGVLAIAILAFLTQFLKFL</sequence>
<dbReference type="Pfam" id="PF01187">
    <property type="entry name" value="MIF"/>
    <property type="match status" value="1"/>
</dbReference>
<keyword evidence="2" id="KW-0812">Transmembrane</keyword>
<accession>A0A8R1DIK2</accession>
<dbReference type="PANTHER" id="PTHR11954:SF17">
    <property type="entry name" value="MIF-LIKE PROTEIN MIF-3"/>
    <property type="match status" value="1"/>
</dbReference>